<gene>
    <name evidence="2" type="ORF">AZI98_13930</name>
</gene>
<keyword evidence="1" id="KW-0812">Transmembrane</keyword>
<dbReference type="Proteomes" id="UP000076476">
    <property type="component" value="Unassembled WGS sequence"/>
</dbReference>
<keyword evidence="3" id="KW-1185">Reference proteome</keyword>
<accession>A0A165X209</accession>
<evidence type="ECO:0000256" key="1">
    <source>
        <dbReference type="SAM" id="Phobius"/>
    </source>
</evidence>
<feature type="transmembrane region" description="Helical" evidence="1">
    <location>
        <begin position="34"/>
        <end position="63"/>
    </location>
</feature>
<keyword evidence="1" id="KW-0472">Membrane</keyword>
<organism evidence="2 3">
    <name type="scientific">Aeribacillus pallidus</name>
    <dbReference type="NCBI Taxonomy" id="33936"/>
    <lineage>
        <taxon>Bacteria</taxon>
        <taxon>Bacillati</taxon>
        <taxon>Bacillota</taxon>
        <taxon>Bacilli</taxon>
        <taxon>Bacillales</taxon>
        <taxon>Bacillaceae</taxon>
        <taxon>Aeribacillus</taxon>
    </lineage>
</organism>
<evidence type="ECO:0000313" key="3">
    <source>
        <dbReference type="Proteomes" id="UP000076476"/>
    </source>
</evidence>
<name>A0A165X209_9BACI</name>
<reference evidence="2 3" key="1">
    <citation type="submission" date="2016-04" db="EMBL/GenBank/DDBJ databases">
        <title>Draft genome sequence of Aeribacillus pallidus 8m3 from petroleum reservoir.</title>
        <authorList>
            <person name="Poltaraus A.B."/>
            <person name="Nazina T.N."/>
            <person name="Tourova T.P."/>
            <person name="Malakho S.M."/>
            <person name="Korshunova A.V."/>
            <person name="Sokolova D.S."/>
        </authorList>
    </citation>
    <scope>NUCLEOTIDE SEQUENCE [LARGE SCALE GENOMIC DNA]</scope>
    <source>
        <strain evidence="2 3">8m3</strain>
    </source>
</reference>
<dbReference type="RefSeq" id="WP_063388880.1">
    <property type="nucleotide sequence ID" value="NZ_LWBR01000048.1"/>
</dbReference>
<evidence type="ECO:0000313" key="2">
    <source>
        <dbReference type="EMBL" id="KZN95535.1"/>
    </source>
</evidence>
<protein>
    <submittedName>
        <fullName evidence="2">Uncharacterized protein</fullName>
    </submittedName>
</protein>
<dbReference type="AlphaFoldDB" id="A0A165X209"/>
<keyword evidence="1" id="KW-1133">Transmembrane helix</keyword>
<dbReference type="OrthoDB" id="2881208at2"/>
<sequence length="83" mass="9609">MILSIKYVQHIKKEFLKSGRISVKETYLSIVAYYFFYLISIVWAFFIPNLAILLVGAASLLAIKIYTRRVADKVYEEQNGSNK</sequence>
<comment type="caution">
    <text evidence="2">The sequence shown here is derived from an EMBL/GenBank/DDBJ whole genome shotgun (WGS) entry which is preliminary data.</text>
</comment>
<proteinExistence type="predicted"/>
<dbReference type="EMBL" id="LWBR01000048">
    <property type="protein sequence ID" value="KZN95535.1"/>
    <property type="molecule type" value="Genomic_DNA"/>
</dbReference>